<protein>
    <recommendedName>
        <fullName evidence="3">Secreted protein</fullName>
    </recommendedName>
</protein>
<accession>A0AAV7IN01</accession>
<gene>
    <name evidence="1" type="ORF">KQX54_005897</name>
</gene>
<sequence length="69" mass="7855">MRVVGTRVGCWMLGAGVWLRNPLHHTMLPRDVCYPGTRPETAQLWMQVRNNARFVCADLLSCAECQKLP</sequence>
<evidence type="ECO:0008006" key="3">
    <source>
        <dbReference type="Google" id="ProtNLM"/>
    </source>
</evidence>
<evidence type="ECO:0000313" key="1">
    <source>
        <dbReference type="EMBL" id="KAH0553926.1"/>
    </source>
</evidence>
<reference evidence="1 2" key="1">
    <citation type="journal article" date="2021" name="J. Hered.">
        <title>A chromosome-level genome assembly of the parasitoid wasp, Cotesia glomerata (Hymenoptera: Braconidae).</title>
        <authorList>
            <person name="Pinto B.J."/>
            <person name="Weis J.J."/>
            <person name="Gamble T."/>
            <person name="Ode P.J."/>
            <person name="Paul R."/>
            <person name="Zaspel J.M."/>
        </authorList>
    </citation>
    <scope>NUCLEOTIDE SEQUENCE [LARGE SCALE GENOMIC DNA]</scope>
    <source>
        <strain evidence="1">CgM1</strain>
    </source>
</reference>
<proteinExistence type="predicted"/>
<organism evidence="1 2">
    <name type="scientific">Cotesia glomerata</name>
    <name type="common">Lepidopteran parasitic wasp</name>
    <name type="synonym">Apanteles glomeratus</name>
    <dbReference type="NCBI Taxonomy" id="32391"/>
    <lineage>
        <taxon>Eukaryota</taxon>
        <taxon>Metazoa</taxon>
        <taxon>Ecdysozoa</taxon>
        <taxon>Arthropoda</taxon>
        <taxon>Hexapoda</taxon>
        <taxon>Insecta</taxon>
        <taxon>Pterygota</taxon>
        <taxon>Neoptera</taxon>
        <taxon>Endopterygota</taxon>
        <taxon>Hymenoptera</taxon>
        <taxon>Apocrita</taxon>
        <taxon>Ichneumonoidea</taxon>
        <taxon>Braconidae</taxon>
        <taxon>Microgastrinae</taxon>
        <taxon>Cotesia</taxon>
    </lineage>
</organism>
<name>A0AAV7IN01_COTGL</name>
<keyword evidence="2" id="KW-1185">Reference proteome</keyword>
<comment type="caution">
    <text evidence="1">The sequence shown here is derived from an EMBL/GenBank/DDBJ whole genome shotgun (WGS) entry which is preliminary data.</text>
</comment>
<dbReference type="EMBL" id="JAHXZJ010001119">
    <property type="protein sequence ID" value="KAH0553926.1"/>
    <property type="molecule type" value="Genomic_DNA"/>
</dbReference>
<evidence type="ECO:0000313" key="2">
    <source>
        <dbReference type="Proteomes" id="UP000826195"/>
    </source>
</evidence>
<dbReference type="AlphaFoldDB" id="A0AAV7IN01"/>
<dbReference type="Proteomes" id="UP000826195">
    <property type="component" value="Unassembled WGS sequence"/>
</dbReference>